<dbReference type="OrthoDB" id="9984614at2759"/>
<dbReference type="Proteomes" id="UP000694846">
    <property type="component" value="Unplaced"/>
</dbReference>
<evidence type="ECO:0000256" key="5">
    <source>
        <dbReference type="ARBA" id="ARBA00022771"/>
    </source>
</evidence>
<dbReference type="Gene3D" id="3.30.160.60">
    <property type="entry name" value="Classic Zinc Finger"/>
    <property type="match status" value="1"/>
</dbReference>
<dbReference type="CTD" id="35555"/>
<keyword evidence="5" id="KW-0863">Zinc-finger</keyword>
<dbReference type="InterPro" id="IPR052130">
    <property type="entry name" value="AEBP2/jing_C2H2-ZnF"/>
</dbReference>
<sequence length="674" mass="77213">MAGEVRFRLSDNLDPLQALDICHEIVNMTFCSDRAFTLKKCSKKRCVDRYDSSESSDSGVATFITELGSPMTPDSRVSEYSIPSPDECEPVMAPPPTIPSSGDEIDLACWPWGEEWTADCSNIELFSDTCDTTDYCKEDTSIANNELNKNVVQDDSCNDKLNIFQNSSKLNDLFNSLPLAQCKLIESPAKSDCDFVPPKKFLVSDEESPTKFTLSSSDEKCSRDISSLESNILNNESILKDEKSLLPLQFSPSTPLTCSDSFDKTELKLCEDHTDNSIPNNFKKDEVEKSNSGKIINTYTNENFKLNKKISNNENDDINPPKKLCVDQSSKLPNIGRYFMRSSGSSQNLYQSKIPHLLDQNKNVQGKLTSSRLKCSLRNSINKNYQFDNNEPIKKNEKLSCSKSKINPVGFNSDKIRFPKLDSHWISLSGNIVCRWNNCDCHFTASAKLIEHLQVKHVNSQNFCETFVCLWSDCKVFNKPSCSRSWLERHVLSHGGNKPLQCIVQKCRQRFSSQIMLERHVNQHFKSTSNKDDEGINGKLIRRKGKKLRLRKQPFRARKFDYFDQATMLELQTQLFLSSQNSQQDFIDYSRRAIKFQPNVIARRILEGGKKQEVLMRWFPPNILEDEWITCDKKTNFNMIERVVPIMSMTTENRDSIIKLFGNIFPPSTRRKRK</sequence>
<evidence type="ECO:0000313" key="16">
    <source>
        <dbReference type="RefSeq" id="XP_025414776.1"/>
    </source>
</evidence>
<dbReference type="RefSeq" id="XP_025414776.1">
    <property type="nucleotide sequence ID" value="XM_025558991.1"/>
</dbReference>
<feature type="domain" description="C2H2-type" evidence="13">
    <location>
        <begin position="434"/>
        <end position="457"/>
    </location>
</feature>
<evidence type="ECO:0000259" key="13">
    <source>
        <dbReference type="PROSITE" id="PS00028"/>
    </source>
</evidence>
<protein>
    <submittedName>
        <fullName evidence="16">Uncharacterized protein LOC112686617</fullName>
    </submittedName>
    <submittedName>
        <fullName evidence="14">Zinc finger protein</fullName>
    </submittedName>
</protein>
<evidence type="ECO:0000313" key="14">
    <source>
        <dbReference type="EMBL" id="MBY84945.1"/>
    </source>
</evidence>
<dbReference type="GO" id="GO:0006357">
    <property type="term" value="P:regulation of transcription by RNA polymerase II"/>
    <property type="evidence" value="ECO:0007669"/>
    <property type="project" value="TreeGrafter"/>
</dbReference>
<dbReference type="AlphaFoldDB" id="A0A2S2R4M7"/>
<name>A0A2S2R4M7_9HEMI</name>
<keyword evidence="8" id="KW-0805">Transcription regulation</keyword>
<dbReference type="Pfam" id="PF26014">
    <property type="entry name" value="SH3_AEBP2_C"/>
    <property type="match status" value="1"/>
</dbReference>
<dbReference type="SMART" id="SM00355">
    <property type="entry name" value="ZnF_C2H2"/>
    <property type="match status" value="3"/>
</dbReference>
<organism evidence="14">
    <name type="scientific">Sipha flava</name>
    <name type="common">yellow sugarcane aphid</name>
    <dbReference type="NCBI Taxonomy" id="143950"/>
    <lineage>
        <taxon>Eukaryota</taxon>
        <taxon>Metazoa</taxon>
        <taxon>Ecdysozoa</taxon>
        <taxon>Arthropoda</taxon>
        <taxon>Hexapoda</taxon>
        <taxon>Insecta</taxon>
        <taxon>Pterygota</taxon>
        <taxon>Neoptera</taxon>
        <taxon>Paraneoptera</taxon>
        <taxon>Hemiptera</taxon>
        <taxon>Sternorrhyncha</taxon>
        <taxon>Aphidomorpha</taxon>
        <taxon>Aphidoidea</taxon>
        <taxon>Aphididae</taxon>
        <taxon>Sipha</taxon>
    </lineage>
</organism>
<keyword evidence="9" id="KW-0804">Transcription</keyword>
<feature type="region of interest" description="Disordered" evidence="12">
    <location>
        <begin position="65"/>
        <end position="87"/>
    </location>
</feature>
<gene>
    <name evidence="16" type="primary">LOC112686617</name>
    <name evidence="14" type="ORF">g.74106</name>
</gene>
<keyword evidence="2" id="KW-0678">Repressor</keyword>
<evidence type="ECO:0000256" key="12">
    <source>
        <dbReference type="SAM" id="MobiDB-lite"/>
    </source>
</evidence>
<dbReference type="GO" id="GO:0006325">
    <property type="term" value="P:chromatin organization"/>
    <property type="evidence" value="ECO:0007669"/>
    <property type="project" value="UniProtKB-KW"/>
</dbReference>
<keyword evidence="7" id="KW-0156">Chromatin regulator</keyword>
<dbReference type="InterPro" id="IPR059034">
    <property type="entry name" value="SH3_AEBP2_C"/>
</dbReference>
<dbReference type="PROSITE" id="PS00028">
    <property type="entry name" value="ZINC_FINGER_C2H2_1"/>
    <property type="match status" value="2"/>
</dbReference>
<feature type="domain" description="C2H2-type" evidence="13">
    <location>
        <begin position="502"/>
        <end position="524"/>
    </location>
</feature>
<evidence type="ECO:0000256" key="1">
    <source>
        <dbReference type="ARBA" id="ARBA00004123"/>
    </source>
</evidence>
<keyword evidence="4" id="KW-0677">Repeat</keyword>
<dbReference type="PANTHER" id="PTHR46541:SF1">
    <property type="entry name" value="ZINC FINGER PROTEIN AEBP2"/>
    <property type="match status" value="1"/>
</dbReference>
<evidence type="ECO:0000256" key="8">
    <source>
        <dbReference type="ARBA" id="ARBA00023015"/>
    </source>
</evidence>
<dbReference type="GO" id="GO:0035098">
    <property type="term" value="C:ESC/E(Z) complex"/>
    <property type="evidence" value="ECO:0007669"/>
    <property type="project" value="TreeGrafter"/>
</dbReference>
<evidence type="ECO:0000256" key="7">
    <source>
        <dbReference type="ARBA" id="ARBA00022853"/>
    </source>
</evidence>
<dbReference type="SUPFAM" id="SSF57667">
    <property type="entry name" value="beta-beta-alpha zinc fingers"/>
    <property type="match status" value="2"/>
</dbReference>
<evidence type="ECO:0000313" key="15">
    <source>
        <dbReference type="Proteomes" id="UP000694846"/>
    </source>
</evidence>
<evidence type="ECO:0000256" key="3">
    <source>
        <dbReference type="ARBA" id="ARBA00022723"/>
    </source>
</evidence>
<comment type="subcellular location">
    <subcellularLocation>
        <location evidence="1">Nucleus</location>
    </subcellularLocation>
</comment>
<evidence type="ECO:0000256" key="6">
    <source>
        <dbReference type="ARBA" id="ARBA00022833"/>
    </source>
</evidence>
<evidence type="ECO:0000256" key="2">
    <source>
        <dbReference type="ARBA" id="ARBA00022491"/>
    </source>
</evidence>
<reference evidence="14" key="1">
    <citation type="submission" date="2018-04" db="EMBL/GenBank/DDBJ databases">
        <title>Transcriptome assembly of Sipha flava.</title>
        <authorList>
            <person name="Scully E.D."/>
            <person name="Geib S.M."/>
            <person name="Palmer N.A."/>
            <person name="Koch K."/>
            <person name="Bradshaw J."/>
            <person name="Heng-Moss T."/>
            <person name="Sarath G."/>
        </authorList>
    </citation>
    <scope>NUCLEOTIDE SEQUENCE</scope>
</reference>
<accession>A0A2S2R4M7</accession>
<keyword evidence="15" id="KW-1185">Reference proteome</keyword>
<evidence type="ECO:0000256" key="4">
    <source>
        <dbReference type="ARBA" id="ARBA00022737"/>
    </source>
</evidence>
<dbReference type="GO" id="GO:0008270">
    <property type="term" value="F:zinc ion binding"/>
    <property type="evidence" value="ECO:0007669"/>
    <property type="project" value="UniProtKB-KW"/>
</dbReference>
<reference evidence="16" key="2">
    <citation type="submission" date="2025-04" db="UniProtKB">
        <authorList>
            <consortium name="RefSeq"/>
        </authorList>
    </citation>
    <scope>IDENTIFICATION</scope>
    <source>
        <tissue evidence="16">Whole body</tissue>
    </source>
</reference>
<comment type="similarity">
    <text evidence="11">Belongs to the AEBP2/jing C2H2-type zinc-finger family.</text>
</comment>
<keyword evidence="6" id="KW-0862">Zinc</keyword>
<evidence type="ECO:0000256" key="9">
    <source>
        <dbReference type="ARBA" id="ARBA00023163"/>
    </source>
</evidence>
<dbReference type="GeneID" id="112686617"/>
<evidence type="ECO:0000256" key="10">
    <source>
        <dbReference type="ARBA" id="ARBA00023242"/>
    </source>
</evidence>
<proteinExistence type="inferred from homology"/>
<keyword evidence="3" id="KW-0479">Metal-binding</keyword>
<evidence type="ECO:0000256" key="11">
    <source>
        <dbReference type="ARBA" id="ARBA00037930"/>
    </source>
</evidence>
<keyword evidence="10" id="KW-0539">Nucleus</keyword>
<dbReference type="PANTHER" id="PTHR46541">
    <property type="entry name" value="ZINC FINGER PROTEIN AEBP2"/>
    <property type="match status" value="1"/>
</dbReference>
<dbReference type="InterPro" id="IPR013087">
    <property type="entry name" value="Znf_C2H2_type"/>
</dbReference>
<dbReference type="EMBL" id="GGMS01015742">
    <property type="protein sequence ID" value="MBY84945.1"/>
    <property type="molecule type" value="Transcribed_RNA"/>
</dbReference>
<dbReference type="InterPro" id="IPR036236">
    <property type="entry name" value="Znf_C2H2_sf"/>
</dbReference>